<dbReference type="OrthoDB" id="3202607at2759"/>
<dbReference type="eggNOG" id="ENOG502SNUP">
    <property type="taxonomic scope" value="Eukaryota"/>
</dbReference>
<reference evidence="2" key="1">
    <citation type="journal article" date="2012" name="Science">
        <title>The Paleozoic origin of enzymatic lignin decomposition reconstructed from 31 fungal genomes.</title>
        <authorList>
            <person name="Floudas D."/>
            <person name="Binder M."/>
            <person name="Riley R."/>
            <person name="Barry K."/>
            <person name="Blanchette R.A."/>
            <person name="Henrissat B."/>
            <person name="Martinez A.T."/>
            <person name="Otillar R."/>
            <person name="Spatafora J.W."/>
            <person name="Yadav J.S."/>
            <person name="Aerts A."/>
            <person name="Benoit I."/>
            <person name="Boyd A."/>
            <person name="Carlson A."/>
            <person name="Copeland A."/>
            <person name="Coutinho P.M."/>
            <person name="de Vries R.P."/>
            <person name="Ferreira P."/>
            <person name="Findley K."/>
            <person name="Foster B."/>
            <person name="Gaskell J."/>
            <person name="Glotzer D."/>
            <person name="Gorecki P."/>
            <person name="Heitman J."/>
            <person name="Hesse C."/>
            <person name="Hori C."/>
            <person name="Igarashi K."/>
            <person name="Jurgens J.A."/>
            <person name="Kallen N."/>
            <person name="Kersten P."/>
            <person name="Kohler A."/>
            <person name="Kuees U."/>
            <person name="Kumar T.K.A."/>
            <person name="Kuo A."/>
            <person name="LaButti K."/>
            <person name="Larrondo L.F."/>
            <person name="Lindquist E."/>
            <person name="Ling A."/>
            <person name="Lombard V."/>
            <person name="Lucas S."/>
            <person name="Lundell T."/>
            <person name="Martin R."/>
            <person name="McLaughlin D.J."/>
            <person name="Morgenstern I."/>
            <person name="Morin E."/>
            <person name="Murat C."/>
            <person name="Nagy L.G."/>
            <person name="Nolan M."/>
            <person name="Ohm R.A."/>
            <person name="Patyshakuliyeva A."/>
            <person name="Rokas A."/>
            <person name="Ruiz-Duenas F.J."/>
            <person name="Sabat G."/>
            <person name="Salamov A."/>
            <person name="Samejima M."/>
            <person name="Schmutz J."/>
            <person name="Slot J.C."/>
            <person name="St John F."/>
            <person name="Stenlid J."/>
            <person name="Sun H."/>
            <person name="Sun S."/>
            <person name="Syed K."/>
            <person name="Tsang A."/>
            <person name="Wiebenga A."/>
            <person name="Young D."/>
            <person name="Pisabarro A."/>
            <person name="Eastwood D.C."/>
            <person name="Martin F."/>
            <person name="Cullen D."/>
            <person name="Grigoriev I.V."/>
            <person name="Hibbett D.S."/>
        </authorList>
    </citation>
    <scope>NUCLEOTIDE SEQUENCE [LARGE SCALE GENOMIC DNA]</scope>
    <source>
        <strain evidence="2">TFB10046</strain>
    </source>
</reference>
<dbReference type="Gene3D" id="3.60.130.30">
    <property type="match status" value="1"/>
</dbReference>
<dbReference type="Proteomes" id="UP000006514">
    <property type="component" value="Unassembled WGS sequence"/>
</dbReference>
<dbReference type="EMBL" id="JH688267">
    <property type="protein sequence ID" value="EJD33369.1"/>
    <property type="molecule type" value="Genomic_DNA"/>
</dbReference>
<keyword evidence="2" id="KW-1185">Reference proteome</keyword>
<organism evidence="1 2">
    <name type="scientific">Auricularia subglabra (strain TFB-10046 / SS5)</name>
    <name type="common">White-rot fungus</name>
    <name type="synonym">Auricularia delicata (strain TFB10046)</name>
    <dbReference type="NCBI Taxonomy" id="717982"/>
    <lineage>
        <taxon>Eukaryota</taxon>
        <taxon>Fungi</taxon>
        <taxon>Dikarya</taxon>
        <taxon>Basidiomycota</taxon>
        <taxon>Agaricomycotina</taxon>
        <taxon>Agaricomycetes</taxon>
        <taxon>Auriculariales</taxon>
        <taxon>Auriculariaceae</taxon>
        <taxon>Auricularia</taxon>
    </lineage>
</organism>
<dbReference type="OMA" id="IRRDDHE"/>
<evidence type="ECO:0000313" key="2">
    <source>
        <dbReference type="Proteomes" id="UP000006514"/>
    </source>
</evidence>
<feature type="non-terminal residue" evidence="1">
    <location>
        <position position="1"/>
    </location>
</feature>
<name>J0CSV5_AURST</name>
<gene>
    <name evidence="1" type="ORF">AURDEDRAFT_77030</name>
</gene>
<dbReference type="KEGG" id="adl:AURDEDRAFT_77030"/>
<accession>J0CSV5</accession>
<sequence>IFKFWFPKLYALYAKLEADLNAKYPGMHGAFPGFPMMSKTTNTGKKTRTPEHVDFKNALFGMCVIAIFGKFDHTKSGMLVLRELKVLLPLAPGDIVFIPSALITHGNTELAAADVRRSWTLFTAGGLFRFRDAGFVTERELIRRDDHEELALFRRAQPALLRQRLGLHMSIDELCDYYGVK</sequence>
<dbReference type="InParanoid" id="J0CSV5"/>
<protein>
    <recommendedName>
        <fullName evidence="3">Prolyl 4-hydroxylase alpha subunit Fe(2+) 2OG dioxygenase domain-containing protein</fullName>
    </recommendedName>
</protein>
<evidence type="ECO:0008006" key="3">
    <source>
        <dbReference type="Google" id="ProtNLM"/>
    </source>
</evidence>
<evidence type="ECO:0000313" key="1">
    <source>
        <dbReference type="EMBL" id="EJD33369.1"/>
    </source>
</evidence>
<dbReference type="AlphaFoldDB" id="J0CSV5"/>
<proteinExistence type="predicted"/>